<organism evidence="11 12">
    <name type="scientific">Clarias magur</name>
    <name type="common">Asian catfish</name>
    <name type="synonym">Macropteronotus magur</name>
    <dbReference type="NCBI Taxonomy" id="1594786"/>
    <lineage>
        <taxon>Eukaryota</taxon>
        <taxon>Metazoa</taxon>
        <taxon>Chordata</taxon>
        <taxon>Craniata</taxon>
        <taxon>Vertebrata</taxon>
        <taxon>Euteleostomi</taxon>
        <taxon>Actinopterygii</taxon>
        <taxon>Neopterygii</taxon>
        <taxon>Teleostei</taxon>
        <taxon>Ostariophysi</taxon>
        <taxon>Siluriformes</taxon>
        <taxon>Clariidae</taxon>
        <taxon>Clarias</taxon>
    </lineage>
</organism>
<dbReference type="Pfam" id="PF00777">
    <property type="entry name" value="Glyco_transf_29"/>
    <property type="match status" value="2"/>
</dbReference>
<dbReference type="AlphaFoldDB" id="A0A8J4UPB6"/>
<evidence type="ECO:0000256" key="6">
    <source>
        <dbReference type="ARBA" id="ARBA00022968"/>
    </source>
</evidence>
<sequence length="326" mass="36552">MLWHYFCHRDADTSNQHTIKLNAAKSKDLASINNMLTNYSSKWIKQEQNIKTYRCNLPPLTNGYEKDTGSKTNLVTANPSILFRKYHSLIKSNQKSTFVKDMELYGDALVLLPAFSLLRNTGVSLRALHSLQDLSKRGPHAVFFNPRHSALKHPHNINQTPAKSRDAAAIEVHSVKENPIKSKENTFIDKLLARYSTSWKKQEQNFEKYRSLLGSSCKAISNAMLTQSNSPLGSNITYDAFRKKIIQVKEDLFSLLPKESPFQNAPWDSCAVVGNGGILANSSCGKQIDSASYVIRCNLPPLNNGYERDTGSKTNLVTANPSILFQ</sequence>
<comment type="similarity">
    <text evidence="2">Belongs to the glycosyltransferase 29 family.</text>
</comment>
<evidence type="ECO:0000256" key="1">
    <source>
        <dbReference type="ARBA" id="ARBA00004323"/>
    </source>
</evidence>
<comment type="subcellular location">
    <subcellularLocation>
        <location evidence="1">Golgi apparatus membrane</location>
        <topology evidence="1">Single-pass type II membrane protein</topology>
    </subcellularLocation>
</comment>
<accession>A0A8J4UPB6</accession>
<keyword evidence="8" id="KW-0333">Golgi apparatus</keyword>
<evidence type="ECO:0000256" key="3">
    <source>
        <dbReference type="ARBA" id="ARBA00022676"/>
    </source>
</evidence>
<keyword evidence="10" id="KW-0325">Glycoprotein</keyword>
<keyword evidence="6" id="KW-0735">Signal-anchor</keyword>
<name>A0A8J4UPB6_CLAMG</name>
<dbReference type="OrthoDB" id="10264956at2759"/>
<dbReference type="EMBL" id="QNUK01000076">
    <property type="protein sequence ID" value="KAF5903267.1"/>
    <property type="molecule type" value="Genomic_DNA"/>
</dbReference>
<dbReference type="GO" id="GO:0000139">
    <property type="term" value="C:Golgi membrane"/>
    <property type="evidence" value="ECO:0007669"/>
    <property type="project" value="UniProtKB-SubCell"/>
</dbReference>
<dbReference type="InterPro" id="IPR050943">
    <property type="entry name" value="Glycosyltr_29_Sialyltrsf"/>
</dbReference>
<dbReference type="Proteomes" id="UP000727407">
    <property type="component" value="Unassembled WGS sequence"/>
</dbReference>
<keyword evidence="12" id="KW-1185">Reference proteome</keyword>
<dbReference type="Gene3D" id="3.90.1480.20">
    <property type="entry name" value="Glycosyl transferase family 29"/>
    <property type="match status" value="2"/>
</dbReference>
<keyword evidence="5" id="KW-0812">Transmembrane</keyword>
<evidence type="ECO:0000256" key="10">
    <source>
        <dbReference type="ARBA" id="ARBA00023180"/>
    </source>
</evidence>
<dbReference type="GO" id="GO:0009311">
    <property type="term" value="P:oligosaccharide metabolic process"/>
    <property type="evidence" value="ECO:0007669"/>
    <property type="project" value="TreeGrafter"/>
</dbReference>
<dbReference type="GO" id="GO:0003828">
    <property type="term" value="F:alpha-N-acetylneuraminate alpha-2,8-sialyltransferase activity"/>
    <property type="evidence" value="ECO:0007669"/>
    <property type="project" value="TreeGrafter"/>
</dbReference>
<evidence type="ECO:0000256" key="7">
    <source>
        <dbReference type="ARBA" id="ARBA00022989"/>
    </source>
</evidence>
<keyword evidence="7" id="KW-1133">Transmembrane helix</keyword>
<reference evidence="11" key="1">
    <citation type="submission" date="2020-07" db="EMBL/GenBank/DDBJ databases">
        <title>Clarias magur genome sequencing, assembly and annotation.</title>
        <authorList>
            <person name="Kushwaha B."/>
            <person name="Kumar R."/>
            <person name="Das P."/>
            <person name="Joshi C.G."/>
            <person name="Kumar D."/>
            <person name="Nagpure N.S."/>
            <person name="Pandey M."/>
            <person name="Agarwal S."/>
            <person name="Srivastava S."/>
            <person name="Singh M."/>
            <person name="Sahoo L."/>
            <person name="Jayasankar P."/>
            <person name="Meher P.K."/>
            <person name="Koringa P.G."/>
            <person name="Iquebal M.A."/>
            <person name="Das S.P."/>
            <person name="Bit A."/>
            <person name="Patnaik S."/>
            <person name="Patel N."/>
            <person name="Shah T.M."/>
            <person name="Hinsu A."/>
            <person name="Jena J.K."/>
        </authorList>
    </citation>
    <scope>NUCLEOTIDE SEQUENCE</scope>
    <source>
        <strain evidence="11">CIFAMagur01</strain>
        <tissue evidence="11">Testis</tissue>
    </source>
</reference>
<evidence type="ECO:0000256" key="8">
    <source>
        <dbReference type="ARBA" id="ARBA00023034"/>
    </source>
</evidence>
<keyword evidence="3" id="KW-0328">Glycosyltransferase</keyword>
<evidence type="ECO:0000256" key="5">
    <source>
        <dbReference type="ARBA" id="ARBA00022692"/>
    </source>
</evidence>
<proteinExistence type="inferred from homology"/>
<evidence type="ECO:0000256" key="2">
    <source>
        <dbReference type="ARBA" id="ARBA00006003"/>
    </source>
</evidence>
<dbReference type="PANTHER" id="PTHR11987">
    <property type="entry name" value="ALPHA-2,8-SIALYLTRANSFERASE"/>
    <property type="match status" value="1"/>
</dbReference>
<evidence type="ECO:0000256" key="4">
    <source>
        <dbReference type="ARBA" id="ARBA00022679"/>
    </source>
</evidence>
<evidence type="ECO:0000313" key="11">
    <source>
        <dbReference type="EMBL" id="KAF5903267.1"/>
    </source>
</evidence>
<dbReference type="GO" id="GO:0006491">
    <property type="term" value="P:N-glycan processing"/>
    <property type="evidence" value="ECO:0007669"/>
    <property type="project" value="TreeGrafter"/>
</dbReference>
<protein>
    <submittedName>
        <fullName evidence="11">Alpha-2,8-sialyltransferase 8F-like isoform X1</fullName>
    </submittedName>
</protein>
<dbReference type="InterPro" id="IPR001675">
    <property type="entry name" value="Glyco_trans_29"/>
</dbReference>
<dbReference type="PANTHER" id="PTHR11987:SF50">
    <property type="entry name" value="ALPHA-2,8-SIALYLTRANSFERASE 8F"/>
    <property type="match status" value="1"/>
</dbReference>
<dbReference type="InterPro" id="IPR038578">
    <property type="entry name" value="GT29-like_sf"/>
</dbReference>
<keyword evidence="4" id="KW-0808">Transferase</keyword>
<comment type="caution">
    <text evidence="11">The sequence shown here is derived from an EMBL/GenBank/DDBJ whole genome shotgun (WGS) entry which is preliminary data.</text>
</comment>
<evidence type="ECO:0000256" key="9">
    <source>
        <dbReference type="ARBA" id="ARBA00023136"/>
    </source>
</evidence>
<feature type="non-terminal residue" evidence="11">
    <location>
        <position position="326"/>
    </location>
</feature>
<evidence type="ECO:0000313" key="12">
    <source>
        <dbReference type="Proteomes" id="UP000727407"/>
    </source>
</evidence>
<gene>
    <name evidence="11" type="ORF">DAT39_007032</name>
</gene>
<keyword evidence="9" id="KW-0472">Membrane</keyword>